<evidence type="ECO:0000259" key="2">
    <source>
        <dbReference type="PROSITE" id="PS51186"/>
    </source>
</evidence>
<dbReference type="OrthoDB" id="41532at2759"/>
<dbReference type="CDD" id="cd04301">
    <property type="entry name" value="NAT_SF"/>
    <property type="match status" value="1"/>
</dbReference>
<evidence type="ECO:0000313" key="3">
    <source>
        <dbReference type="EMBL" id="EGO22059.1"/>
    </source>
</evidence>
<dbReference type="EMBL" id="GL945437">
    <property type="protein sequence ID" value="EGO22059.1"/>
    <property type="molecule type" value="Genomic_DNA"/>
</dbReference>
<dbReference type="RefSeq" id="XP_007320597.1">
    <property type="nucleotide sequence ID" value="XM_007320535.1"/>
</dbReference>
<dbReference type="KEGG" id="sla:SERLADRAFT_409705"/>
<dbReference type="PANTHER" id="PTHR13947:SF37">
    <property type="entry name" value="LD18367P"/>
    <property type="match status" value="1"/>
</dbReference>
<dbReference type="GO" id="GO:0008080">
    <property type="term" value="F:N-acetyltransferase activity"/>
    <property type="evidence" value="ECO:0007669"/>
    <property type="project" value="InterPro"/>
</dbReference>
<dbReference type="SUPFAM" id="SSF55729">
    <property type="entry name" value="Acyl-CoA N-acyltransferases (Nat)"/>
    <property type="match status" value="1"/>
</dbReference>
<dbReference type="AlphaFoldDB" id="F8P3F9"/>
<sequence length="196" mass="22157">MESPQYDIFTLERPITDTTITKFSTLRLLGLKTDPAAFGSTYAREIAFSKEVWRERLDSPHQATFVVAVREGPDNEAEWIGTVTVVAPSALPPGSLEPFQAAGVGASWDIYPFVAMWVHPKHRGNGLGRKLVALLLEWVRNHDDPKNENKERLDKVVTLMVAEFNESARALYDKMGFQEIQSMKQDEGFVWMMSRA</sequence>
<dbReference type="Gene3D" id="3.40.630.30">
    <property type="match status" value="1"/>
</dbReference>
<evidence type="ECO:0000256" key="1">
    <source>
        <dbReference type="ARBA" id="ARBA00022679"/>
    </source>
</evidence>
<dbReference type="Proteomes" id="UP000008064">
    <property type="component" value="Unassembled WGS sequence"/>
</dbReference>
<organism>
    <name type="scientific">Serpula lacrymans var. lacrymans (strain S7.9)</name>
    <name type="common">Dry rot fungus</name>
    <dbReference type="NCBI Taxonomy" id="578457"/>
    <lineage>
        <taxon>Eukaryota</taxon>
        <taxon>Fungi</taxon>
        <taxon>Dikarya</taxon>
        <taxon>Basidiomycota</taxon>
        <taxon>Agaricomycotina</taxon>
        <taxon>Agaricomycetes</taxon>
        <taxon>Agaricomycetidae</taxon>
        <taxon>Boletales</taxon>
        <taxon>Coniophorineae</taxon>
        <taxon>Serpulaceae</taxon>
        <taxon>Serpula</taxon>
    </lineage>
</organism>
<dbReference type="PROSITE" id="PS51186">
    <property type="entry name" value="GNAT"/>
    <property type="match status" value="1"/>
</dbReference>
<dbReference type="InterPro" id="IPR000182">
    <property type="entry name" value="GNAT_dom"/>
</dbReference>
<dbReference type="GeneID" id="18812838"/>
<dbReference type="InterPro" id="IPR016181">
    <property type="entry name" value="Acyl_CoA_acyltransferase"/>
</dbReference>
<dbReference type="InterPro" id="IPR050769">
    <property type="entry name" value="NAT_camello-type"/>
</dbReference>
<protein>
    <recommendedName>
        <fullName evidence="2">N-acetyltransferase domain-containing protein</fullName>
    </recommendedName>
</protein>
<reference evidence="3" key="1">
    <citation type="submission" date="2011-04" db="EMBL/GenBank/DDBJ databases">
        <title>Evolution of plant cell wall degrading machinery underlies the functional diversity of forest fungi.</title>
        <authorList>
            <consortium name="US DOE Joint Genome Institute (JGI-PGF)"/>
            <person name="Eastwood D.C."/>
            <person name="Floudas D."/>
            <person name="Binder M."/>
            <person name="Majcherczyk A."/>
            <person name="Schneider P."/>
            <person name="Aerts A."/>
            <person name="Asiegbu F.O."/>
            <person name="Baker S.E."/>
            <person name="Barry K."/>
            <person name="Bendiksby M."/>
            <person name="Blumentritt M."/>
            <person name="Coutinho P.M."/>
            <person name="Cullen D."/>
            <person name="Cullen D."/>
            <person name="Gathman A."/>
            <person name="Goodell B."/>
            <person name="Henrissat B."/>
            <person name="Ihrmark K."/>
            <person name="Kauserud H."/>
            <person name="Kohler A."/>
            <person name="LaButti K."/>
            <person name="Lapidus A."/>
            <person name="Lavin J.L."/>
            <person name="Lee Y.-H."/>
            <person name="Lindquist E."/>
            <person name="Lilly W."/>
            <person name="Lucas S."/>
            <person name="Morin E."/>
            <person name="Murat C."/>
            <person name="Oguiza J.A."/>
            <person name="Park J."/>
            <person name="Pisabarro A.G."/>
            <person name="Riley R."/>
            <person name="Rosling A."/>
            <person name="Salamov A."/>
            <person name="Schmidt O."/>
            <person name="Schmutz J."/>
            <person name="Skrede I."/>
            <person name="Stenlid J."/>
            <person name="Wiebenga A."/>
            <person name="Xie X."/>
            <person name="Kues U."/>
            <person name="Hibbett D.S."/>
            <person name="Hoffmeister D."/>
            <person name="Hogberg N."/>
            <person name="Martin F."/>
            <person name="Grigoriev I.V."/>
            <person name="Watkinson S.C."/>
        </authorList>
    </citation>
    <scope>NUCLEOTIDE SEQUENCE</scope>
    <source>
        <strain evidence="3">S7.9</strain>
    </source>
</reference>
<name>F8P3F9_SERL9</name>
<dbReference type="PANTHER" id="PTHR13947">
    <property type="entry name" value="GNAT FAMILY N-ACETYLTRANSFERASE"/>
    <property type="match status" value="1"/>
</dbReference>
<dbReference type="Pfam" id="PF13508">
    <property type="entry name" value="Acetyltransf_7"/>
    <property type="match status" value="1"/>
</dbReference>
<accession>F8P3F9</accession>
<proteinExistence type="predicted"/>
<keyword evidence="1" id="KW-0808">Transferase</keyword>
<gene>
    <name evidence="3" type="ORF">SERLADRAFT_409705</name>
</gene>
<feature type="domain" description="N-acetyltransferase" evidence="2">
    <location>
        <begin position="24"/>
        <end position="196"/>
    </location>
</feature>
<dbReference type="HOGENOM" id="CLU_013985_6_2_1"/>